<evidence type="ECO:0000256" key="7">
    <source>
        <dbReference type="ARBA" id="ARBA00023136"/>
    </source>
</evidence>
<evidence type="ECO:0000313" key="16">
    <source>
        <dbReference type="Proteomes" id="UP000683401"/>
    </source>
</evidence>
<dbReference type="InterPro" id="IPR024478">
    <property type="entry name" value="HlyB_4HB_MCP"/>
</dbReference>
<dbReference type="Pfam" id="PF12729">
    <property type="entry name" value="4HB_MCP_1"/>
    <property type="match status" value="1"/>
</dbReference>
<feature type="region of interest" description="Disordered" evidence="12">
    <location>
        <begin position="321"/>
        <end position="347"/>
    </location>
</feature>
<keyword evidence="5" id="KW-0812">Transmembrane</keyword>
<comment type="similarity">
    <text evidence="9">Belongs to the methyl-accepting chemotaxis (MCP) protein family.</text>
</comment>
<dbReference type="Pfam" id="PF00015">
    <property type="entry name" value="MCPsignal"/>
    <property type="match status" value="1"/>
</dbReference>
<dbReference type="EMBL" id="CP076668">
    <property type="protein sequence ID" value="QWU83024.1"/>
    <property type="molecule type" value="Genomic_DNA"/>
</dbReference>
<dbReference type="Proteomes" id="UP000683401">
    <property type="component" value="Chromosome"/>
</dbReference>
<dbReference type="Pfam" id="PF00672">
    <property type="entry name" value="HAMP"/>
    <property type="match status" value="1"/>
</dbReference>
<feature type="coiled-coil region" evidence="11">
    <location>
        <begin position="248"/>
        <end position="285"/>
    </location>
</feature>
<keyword evidence="3" id="KW-0488">Methylation</keyword>
<evidence type="ECO:0000256" key="2">
    <source>
        <dbReference type="ARBA" id="ARBA00022475"/>
    </source>
</evidence>
<dbReference type="InterPro" id="IPR004089">
    <property type="entry name" value="MCPsignal_dom"/>
</dbReference>
<feature type="domain" description="Methyl-accepting transducer" evidence="13">
    <location>
        <begin position="275"/>
        <end position="511"/>
    </location>
</feature>
<proteinExistence type="inferred from homology"/>
<evidence type="ECO:0000259" key="14">
    <source>
        <dbReference type="PROSITE" id="PS50885"/>
    </source>
</evidence>
<evidence type="ECO:0000256" key="6">
    <source>
        <dbReference type="ARBA" id="ARBA00022989"/>
    </source>
</evidence>
<feature type="compositionally biased region" description="Low complexity" evidence="12">
    <location>
        <begin position="323"/>
        <end position="339"/>
    </location>
</feature>
<evidence type="ECO:0000256" key="10">
    <source>
        <dbReference type="PROSITE-ProRule" id="PRU00284"/>
    </source>
</evidence>
<keyword evidence="7" id="KW-0472">Membrane</keyword>
<organism evidence="15 16">
    <name type="scientific">Pseudomonas lijiangensis</name>
    <dbReference type="NCBI Taxonomy" id="2995658"/>
    <lineage>
        <taxon>Bacteria</taxon>
        <taxon>Pseudomonadati</taxon>
        <taxon>Pseudomonadota</taxon>
        <taxon>Gammaproteobacteria</taxon>
        <taxon>Pseudomonadales</taxon>
        <taxon>Pseudomonadaceae</taxon>
        <taxon>Pseudomonas</taxon>
    </lineage>
</organism>
<evidence type="ECO:0000256" key="3">
    <source>
        <dbReference type="ARBA" id="ARBA00022481"/>
    </source>
</evidence>
<evidence type="ECO:0000256" key="5">
    <source>
        <dbReference type="ARBA" id="ARBA00022692"/>
    </source>
</evidence>
<dbReference type="InterPro" id="IPR003660">
    <property type="entry name" value="HAMP_dom"/>
</dbReference>
<dbReference type="CDD" id="cd06225">
    <property type="entry name" value="HAMP"/>
    <property type="match status" value="1"/>
</dbReference>
<evidence type="ECO:0000256" key="8">
    <source>
        <dbReference type="ARBA" id="ARBA00023224"/>
    </source>
</evidence>
<keyword evidence="11" id="KW-0175">Coiled coil</keyword>
<protein>
    <submittedName>
        <fullName evidence="15">Methyl-accepting chemotaxis protein</fullName>
    </submittedName>
</protein>
<dbReference type="PROSITE" id="PS50885">
    <property type="entry name" value="HAMP"/>
    <property type="match status" value="1"/>
</dbReference>
<evidence type="ECO:0000256" key="12">
    <source>
        <dbReference type="SAM" id="MobiDB-lite"/>
    </source>
</evidence>
<dbReference type="PANTHER" id="PTHR32089">
    <property type="entry name" value="METHYL-ACCEPTING CHEMOTAXIS PROTEIN MCPB"/>
    <property type="match status" value="1"/>
</dbReference>
<dbReference type="PANTHER" id="PTHR32089:SF120">
    <property type="entry name" value="METHYL-ACCEPTING CHEMOTAXIS PROTEIN TLPQ"/>
    <property type="match status" value="1"/>
</dbReference>
<dbReference type="SMART" id="SM00283">
    <property type="entry name" value="MA"/>
    <property type="match status" value="1"/>
</dbReference>
<evidence type="ECO:0000256" key="4">
    <source>
        <dbReference type="ARBA" id="ARBA00022500"/>
    </source>
</evidence>
<name>A0ABX8HRH3_9PSED</name>
<comment type="subcellular location">
    <subcellularLocation>
        <location evidence="1">Cell membrane</location>
    </subcellularLocation>
</comment>
<sequence>MNSGAGMYLRNMKIAKRTLACFTFMVALVVGLGIFNIQQMSNIRSEGLEIENDSMPGIALGDDITLAFANTRIAILRMISRSPTEIEQAYNDLLKEEDKFYNAVKAYKPLINTDAEQNLIASIESTYKSYADGAGQAYKLIRDNQPDAARQVIRVDMPKSAEAMTAALSRLEKVNDDAEAESSASATAAYENAKTISISVMILAVLATVALAWRLTQSLAAPINQALKASEVFASGDLRPLDVDSRGVDEVALLLQSMERMRKNLQATLNQVDDAAQQLSSATSQMSSLMASSNADLVTQNSEIEMAATAVTEMSQAVDEVARSAVSTSEESKSSSRSAQQGQEELKQTVNSITELTRNVSSASEQAQQLASRTLEISKVLEVIRSVSEQTNLLALNAAIEAARAGDAGRGFAVVADEVRALAHRTNESTQEIESMIGHIQQGTKNTVSALEISTEQAQRTKGQAESANAALAIIASSVMVIDDRNTVIASASEEQAQVAREVDRNLVRIRDLSAQSAVRADETNNASHALATLATELNTTLRQFKL</sequence>
<evidence type="ECO:0000259" key="13">
    <source>
        <dbReference type="PROSITE" id="PS50111"/>
    </source>
</evidence>
<keyword evidence="16" id="KW-1185">Reference proteome</keyword>
<evidence type="ECO:0000313" key="15">
    <source>
        <dbReference type="EMBL" id="QWU83024.1"/>
    </source>
</evidence>
<reference evidence="16" key="1">
    <citation type="submission" date="2021-06" db="EMBL/GenBank/DDBJ databases">
        <title>Identification of Pseudomonas cichorii causing bacterial leaf black spot of flue-cured tobacco, a new disease in China.</title>
        <authorList>
            <person name="Lu C.-H."/>
        </authorList>
    </citation>
    <scope>NUCLEOTIDE SEQUENCE [LARGE SCALE GENOMIC DNA]</scope>
    <source>
        <strain evidence="16">LJ2</strain>
    </source>
</reference>
<evidence type="ECO:0000256" key="11">
    <source>
        <dbReference type="SAM" id="Coils"/>
    </source>
</evidence>
<accession>A0ABX8HRH3</accession>
<keyword evidence="4" id="KW-0145">Chemotaxis</keyword>
<dbReference type="SMART" id="SM00304">
    <property type="entry name" value="HAMP"/>
    <property type="match status" value="1"/>
</dbReference>
<evidence type="ECO:0000256" key="9">
    <source>
        <dbReference type="ARBA" id="ARBA00029447"/>
    </source>
</evidence>
<keyword evidence="2" id="KW-1003">Cell membrane</keyword>
<feature type="domain" description="HAMP" evidence="14">
    <location>
        <begin position="217"/>
        <end position="270"/>
    </location>
</feature>
<keyword evidence="6" id="KW-1133">Transmembrane helix</keyword>
<evidence type="ECO:0000256" key="1">
    <source>
        <dbReference type="ARBA" id="ARBA00004236"/>
    </source>
</evidence>
<gene>
    <name evidence="15" type="ORF">KQP88_24085</name>
</gene>
<dbReference type="PROSITE" id="PS50111">
    <property type="entry name" value="CHEMOTAXIS_TRANSDUC_2"/>
    <property type="match status" value="1"/>
</dbReference>
<keyword evidence="8 10" id="KW-0807">Transducer</keyword>